<sequence>MSRPSPDDPVQGGLRRLDGYLYWQAELAEARKEATAFCDRLPWLTAGERRDLEEEYTRARVDMAKAAIRRIADRRTELRAEYEARYQHLRRRTIALTLGTASCILTVWELLRQ</sequence>
<protein>
    <recommendedName>
        <fullName evidence="4">Cytochrome C oxidase subunit I</fullName>
    </recommendedName>
</protein>
<evidence type="ECO:0008006" key="4">
    <source>
        <dbReference type="Google" id="ProtNLM"/>
    </source>
</evidence>
<dbReference type="EMBL" id="BJND01000010">
    <property type="protein sequence ID" value="GEC03993.1"/>
    <property type="molecule type" value="Genomic_DNA"/>
</dbReference>
<name>A0A4Y3VC82_9ACTN</name>
<keyword evidence="3" id="KW-1185">Reference proteome</keyword>
<dbReference type="OrthoDB" id="3855296at2"/>
<proteinExistence type="predicted"/>
<organism evidence="2 3">
    <name type="scientific">Streptomyces spinoverrucosus</name>
    <dbReference type="NCBI Taxonomy" id="284043"/>
    <lineage>
        <taxon>Bacteria</taxon>
        <taxon>Bacillati</taxon>
        <taxon>Actinomycetota</taxon>
        <taxon>Actinomycetes</taxon>
        <taxon>Kitasatosporales</taxon>
        <taxon>Streptomycetaceae</taxon>
        <taxon>Streptomyces</taxon>
    </lineage>
</organism>
<accession>A0A4Y3VC82</accession>
<feature type="coiled-coil region" evidence="1">
    <location>
        <begin position="49"/>
        <end position="81"/>
    </location>
</feature>
<reference evidence="2 3" key="1">
    <citation type="submission" date="2019-06" db="EMBL/GenBank/DDBJ databases">
        <title>Whole genome shotgun sequence of Streptomyces spinoverrucosus NBRC 14228.</title>
        <authorList>
            <person name="Hosoyama A."/>
            <person name="Uohara A."/>
            <person name="Ohji S."/>
            <person name="Ichikawa N."/>
        </authorList>
    </citation>
    <scope>NUCLEOTIDE SEQUENCE [LARGE SCALE GENOMIC DNA]</scope>
    <source>
        <strain evidence="2 3">NBRC 14228</strain>
    </source>
</reference>
<keyword evidence="1" id="KW-0175">Coiled coil</keyword>
<evidence type="ECO:0000313" key="2">
    <source>
        <dbReference type="EMBL" id="GEC03993.1"/>
    </source>
</evidence>
<evidence type="ECO:0000313" key="3">
    <source>
        <dbReference type="Proteomes" id="UP000317881"/>
    </source>
</evidence>
<evidence type="ECO:0000256" key="1">
    <source>
        <dbReference type="SAM" id="Coils"/>
    </source>
</evidence>
<dbReference type="RefSeq" id="WP_141308371.1">
    <property type="nucleotide sequence ID" value="NZ_BJND01000010.1"/>
</dbReference>
<dbReference type="AlphaFoldDB" id="A0A4Y3VC82"/>
<comment type="caution">
    <text evidence="2">The sequence shown here is derived from an EMBL/GenBank/DDBJ whole genome shotgun (WGS) entry which is preliminary data.</text>
</comment>
<dbReference type="Proteomes" id="UP000317881">
    <property type="component" value="Unassembled WGS sequence"/>
</dbReference>
<gene>
    <name evidence="2" type="ORF">SSP24_16480</name>
</gene>